<dbReference type="RefSeq" id="WP_017636390.1">
    <property type="nucleotide sequence ID" value="NZ_JAUOQO010000002.1"/>
</dbReference>
<comment type="caution">
    <text evidence="2">The sequence shown here is derived from an EMBL/GenBank/DDBJ whole genome shotgun (WGS) entry which is preliminary data.</text>
</comment>
<organism evidence="2 3">
    <name type="scientific">Staphylococcus pasteuri_A</name>
    <dbReference type="NCBI Taxonomy" id="3062664"/>
    <lineage>
        <taxon>Bacteria</taxon>
        <taxon>Bacillati</taxon>
        <taxon>Bacillota</taxon>
        <taxon>Bacilli</taxon>
        <taxon>Bacillales</taxon>
        <taxon>Staphylococcaceae</taxon>
        <taxon>Staphylococcus</taxon>
    </lineage>
</organism>
<evidence type="ECO:0000313" key="2">
    <source>
        <dbReference type="EMBL" id="MDO6573233.1"/>
    </source>
</evidence>
<accession>A0AAW7YSY6</accession>
<reference evidence="2" key="1">
    <citation type="submission" date="2023-07" db="EMBL/GenBank/DDBJ databases">
        <title>Genome content predicts the carbon catabolic preferences of heterotrophic bacteria.</title>
        <authorList>
            <person name="Gralka M."/>
        </authorList>
    </citation>
    <scope>NUCLEOTIDE SEQUENCE</scope>
    <source>
        <strain evidence="2">E2R20</strain>
    </source>
</reference>
<keyword evidence="3" id="KW-1185">Reference proteome</keyword>
<dbReference type="EMBL" id="JAUOQO010000002">
    <property type="protein sequence ID" value="MDO6573233.1"/>
    <property type="molecule type" value="Genomic_DNA"/>
</dbReference>
<sequence length="57" mass="6839">MIIHKQDIQDGIPKYEIITKKFKSITVKFDETFNKNDIYRLLSLLENDVDRMHFSHA</sequence>
<dbReference type="Proteomes" id="UP001170310">
    <property type="component" value="Unassembled WGS sequence"/>
</dbReference>
<dbReference type="GeneID" id="72471227"/>
<dbReference type="AlphaFoldDB" id="A0AAW7YSY6"/>
<protein>
    <recommendedName>
        <fullName evidence="1">Protein VraX</fullName>
    </recommendedName>
</protein>
<dbReference type="InterPro" id="IPR035374">
    <property type="entry name" value="VraX"/>
</dbReference>
<evidence type="ECO:0000313" key="3">
    <source>
        <dbReference type="Proteomes" id="UP001170310"/>
    </source>
</evidence>
<evidence type="ECO:0000256" key="1">
    <source>
        <dbReference type="ARBA" id="ARBA00013762"/>
    </source>
</evidence>
<name>A0AAW7YSY6_9STAP</name>
<dbReference type="Pfam" id="PF17412">
    <property type="entry name" value="VraX"/>
    <property type="match status" value="1"/>
</dbReference>
<proteinExistence type="predicted"/>
<gene>
    <name evidence="2" type="primary">vraX</name>
    <name evidence="2" type="ORF">Q4528_03575</name>
</gene>